<accession>A0RV70</accession>
<dbReference type="HOGENOM" id="CLU_007795_1_0_2"/>
<dbReference type="EMBL" id="DP000238">
    <property type="protein sequence ID" value="ABK77237.1"/>
    <property type="molecule type" value="Genomic_DNA"/>
</dbReference>
<dbReference type="EnsemblBacteria" id="ABK77237">
    <property type="protein sequence ID" value="ABK77237"/>
    <property type="gene ID" value="CENSYa_0604"/>
</dbReference>
<gene>
    <name evidence="5" type="ordered locus">CENSYa_0604</name>
</gene>
<dbReference type="STRING" id="414004.CENSYa_0604"/>
<keyword evidence="6" id="KW-1185">Reference proteome</keyword>
<protein>
    <submittedName>
        <fullName evidence="5">Adenine specific DNA methylase</fullName>
    </submittedName>
</protein>
<dbReference type="InterPro" id="IPR029063">
    <property type="entry name" value="SAM-dependent_MTases_sf"/>
</dbReference>
<feature type="domain" description="DNA methylase N-4/N-6" evidence="4">
    <location>
        <begin position="68"/>
        <end position="123"/>
    </location>
</feature>
<dbReference type="REBASE" id="14165">
    <property type="entry name" value="M.CsyAORF604P"/>
</dbReference>
<proteinExistence type="predicted"/>
<organism evidence="5 6">
    <name type="scientific">Cenarchaeum symbiosum (strain A)</name>
    <dbReference type="NCBI Taxonomy" id="414004"/>
    <lineage>
        <taxon>Archaea</taxon>
        <taxon>Nitrososphaerota</taxon>
        <taxon>Candidatus Cenarchaeales</taxon>
        <taxon>Candidatus Cenarchaeaceae</taxon>
        <taxon>Candidatus Cenarchaeum</taxon>
    </lineage>
</organism>
<evidence type="ECO:0000256" key="2">
    <source>
        <dbReference type="ARBA" id="ARBA00022679"/>
    </source>
</evidence>
<dbReference type="AlphaFoldDB" id="A0RV70"/>
<keyword evidence="2" id="KW-0808">Transferase</keyword>
<dbReference type="SUPFAM" id="SSF53335">
    <property type="entry name" value="S-adenosyl-L-methionine-dependent methyltransferases"/>
    <property type="match status" value="2"/>
</dbReference>
<evidence type="ECO:0000259" key="4">
    <source>
        <dbReference type="Pfam" id="PF01555"/>
    </source>
</evidence>
<dbReference type="InterPro" id="IPR002941">
    <property type="entry name" value="DNA_methylase_N4/N6"/>
</dbReference>
<dbReference type="Gene3D" id="3.40.50.150">
    <property type="entry name" value="Vaccinia Virus protein VP39"/>
    <property type="match status" value="2"/>
</dbReference>
<dbReference type="Pfam" id="PF01555">
    <property type="entry name" value="N6_N4_Mtase"/>
    <property type="match status" value="1"/>
</dbReference>
<dbReference type="Proteomes" id="UP000000758">
    <property type="component" value="Chromosome"/>
</dbReference>
<dbReference type="KEGG" id="csy:CENSYa_0604"/>
<evidence type="ECO:0000313" key="5">
    <source>
        <dbReference type="EMBL" id="ABK77237.1"/>
    </source>
</evidence>
<keyword evidence="1 5" id="KW-0489">Methyltransferase</keyword>
<evidence type="ECO:0000256" key="1">
    <source>
        <dbReference type="ARBA" id="ARBA00022603"/>
    </source>
</evidence>
<evidence type="ECO:0000256" key="3">
    <source>
        <dbReference type="SAM" id="MobiDB-lite"/>
    </source>
</evidence>
<evidence type="ECO:0000313" key="6">
    <source>
        <dbReference type="Proteomes" id="UP000000758"/>
    </source>
</evidence>
<name>A0RV70_CENSY</name>
<feature type="region of interest" description="Disordered" evidence="3">
    <location>
        <begin position="1"/>
        <end position="33"/>
    </location>
</feature>
<sequence length="585" mass="66116">MHPRQPLHSPDAAARTRPLSKLRRQSAPRVEGPQIKRHKFPRGKTAIMQRVQKARPDPEPYTGIYAMHKYWSKKPFNVVRSYIKEYSRPGEIVLDPFCGSGISNTESLVLGRRTIGIDINPMAVFITGQMIYGLDTKKARAEFARLQDRCMNRVHSLYPVYRNGAQHTGSHYIYKDGKMAEIWCKHGGKKLVFRPLKRDVEHAGSFAYDSIDLPHPRGRMPENSRINVRRGMRVYELFTPRNLLALSMLMEGIRAVREKRMCDFFRFCFTASVGQASRMVFVVRRRGRLSGARTQGRKEVGSWVIGYWVPRNNFEINVWNCFEHRYSRIIRAKEGQHSAVPQARCSMGGMLGGSGNALLLNADCYRTLSSMPGGSVDYIITDPPHGDRLPYMELSAMWNGWMGSSADAEEELVISDSPERDKTPAAYNAQMARILSEAERVLRPGRHLTIMFNNMDAGTWEGLQRVLFGLRLELAGVDVLGYSAASVVQDSRKGGLKTDFVFTFKKTGRRGRSPREVPGMADSAIRDYVRENPGCKRYEALNHAVKQMMKKRALFDIAKMARLAASLEVIPGGGREDPDSARPPG</sequence>
<dbReference type="GO" id="GO:0032259">
    <property type="term" value="P:methylation"/>
    <property type="evidence" value="ECO:0007669"/>
    <property type="project" value="UniProtKB-KW"/>
</dbReference>
<dbReference type="GO" id="GO:0003677">
    <property type="term" value="F:DNA binding"/>
    <property type="evidence" value="ECO:0007669"/>
    <property type="project" value="InterPro"/>
</dbReference>
<dbReference type="GO" id="GO:0008170">
    <property type="term" value="F:N-methyltransferase activity"/>
    <property type="evidence" value="ECO:0007669"/>
    <property type="project" value="InterPro"/>
</dbReference>
<reference evidence="5 6" key="1">
    <citation type="journal article" date="2006" name="Proc. Natl. Acad. Sci. U.S.A.">
        <title>Genomic analysis of the uncultivated marine crenarchaeote Cenarchaeum symbiosum.</title>
        <authorList>
            <person name="Hallam S.J."/>
            <person name="Konstantinidis K.T."/>
            <person name="Putnam N."/>
            <person name="Schleper C."/>
            <person name="Watanabe Y."/>
            <person name="Sugahara J."/>
            <person name="Preston C."/>
            <person name="de la Torre J."/>
            <person name="Richardson P.M."/>
            <person name="DeLong E.F."/>
        </authorList>
    </citation>
    <scope>NUCLEOTIDE SEQUENCE [LARGE SCALE GENOMIC DNA]</scope>
    <source>
        <strain evidence="6">A</strain>
    </source>
</reference>